<feature type="transmembrane region" description="Helical" evidence="6">
    <location>
        <begin position="325"/>
        <end position="346"/>
    </location>
</feature>
<feature type="transmembrane region" description="Helical" evidence="6">
    <location>
        <begin position="366"/>
        <end position="390"/>
    </location>
</feature>
<protein>
    <recommendedName>
        <fullName evidence="9">Auxin efflux carrier</fullName>
    </recommendedName>
</protein>
<gene>
    <name evidence="7" type="ORF">DASC09_059990</name>
</gene>
<comment type="subcellular location">
    <subcellularLocation>
        <location evidence="1">Membrane</location>
        <topology evidence="1">Multi-pass membrane protein</topology>
    </subcellularLocation>
</comment>
<dbReference type="GeneID" id="90076648"/>
<evidence type="ECO:0000313" key="7">
    <source>
        <dbReference type="EMBL" id="GMM38660.1"/>
    </source>
</evidence>
<evidence type="ECO:0000256" key="3">
    <source>
        <dbReference type="ARBA" id="ARBA00022989"/>
    </source>
</evidence>
<feature type="region of interest" description="Disordered" evidence="5">
    <location>
        <begin position="182"/>
        <end position="232"/>
    </location>
</feature>
<feature type="transmembrane region" description="Helical" evidence="6">
    <location>
        <begin position="20"/>
        <end position="39"/>
    </location>
</feature>
<feature type="transmembrane region" description="Helical" evidence="6">
    <location>
        <begin position="402"/>
        <end position="426"/>
    </location>
</feature>
<accession>A0AAV5QX13</accession>
<evidence type="ECO:0000256" key="1">
    <source>
        <dbReference type="ARBA" id="ARBA00004141"/>
    </source>
</evidence>
<dbReference type="AlphaFoldDB" id="A0AAV5QX13"/>
<feature type="transmembrane region" description="Helical" evidence="6">
    <location>
        <begin position="438"/>
        <end position="462"/>
    </location>
</feature>
<reference evidence="7 8" key="1">
    <citation type="journal article" date="2023" name="Elife">
        <title>Identification of key yeast species and microbe-microbe interactions impacting larval growth of Drosophila in the wild.</title>
        <authorList>
            <person name="Mure A."/>
            <person name="Sugiura Y."/>
            <person name="Maeda R."/>
            <person name="Honda K."/>
            <person name="Sakurai N."/>
            <person name="Takahashi Y."/>
            <person name="Watada M."/>
            <person name="Katoh T."/>
            <person name="Gotoh A."/>
            <person name="Gotoh Y."/>
            <person name="Taniguchi I."/>
            <person name="Nakamura K."/>
            <person name="Hayashi T."/>
            <person name="Katayama T."/>
            <person name="Uemura T."/>
            <person name="Hattori Y."/>
        </authorList>
    </citation>
    <scope>NUCLEOTIDE SEQUENCE [LARGE SCALE GENOMIC DNA]</scope>
    <source>
        <strain evidence="7 8">SC-9</strain>
    </source>
</reference>
<dbReference type="PANTHER" id="PTHR31274:SF1">
    <property type="entry name" value="AGL149CP"/>
    <property type="match status" value="1"/>
</dbReference>
<feature type="compositionally biased region" description="Low complexity" evidence="5">
    <location>
        <begin position="220"/>
        <end position="232"/>
    </location>
</feature>
<feature type="transmembrane region" description="Helical" evidence="6">
    <location>
        <begin position="77"/>
        <end position="101"/>
    </location>
</feature>
<feature type="transmembrane region" description="Helical" evidence="6">
    <location>
        <begin position="474"/>
        <end position="498"/>
    </location>
</feature>
<dbReference type="Proteomes" id="UP001360560">
    <property type="component" value="Unassembled WGS sequence"/>
</dbReference>
<evidence type="ECO:0000256" key="2">
    <source>
        <dbReference type="ARBA" id="ARBA00022692"/>
    </source>
</evidence>
<dbReference type="InterPro" id="IPR004776">
    <property type="entry name" value="Mem_transp_PIN-like"/>
</dbReference>
<evidence type="ECO:0000313" key="8">
    <source>
        <dbReference type="Proteomes" id="UP001360560"/>
    </source>
</evidence>
<evidence type="ECO:0000256" key="6">
    <source>
        <dbReference type="SAM" id="Phobius"/>
    </source>
</evidence>
<dbReference type="GO" id="GO:0055085">
    <property type="term" value="P:transmembrane transport"/>
    <property type="evidence" value="ECO:0007669"/>
    <property type="project" value="InterPro"/>
</dbReference>
<dbReference type="RefSeq" id="XP_064855655.1">
    <property type="nucleotide sequence ID" value="XM_064999583.1"/>
</dbReference>
<keyword evidence="3 6" id="KW-1133">Transmembrane helix</keyword>
<dbReference type="GO" id="GO:0016020">
    <property type="term" value="C:membrane"/>
    <property type="evidence" value="ECO:0007669"/>
    <property type="project" value="UniProtKB-SubCell"/>
</dbReference>
<sequence length="504" mass="54925">MADAAVTLSLSTAIWSSVKPILKIYFIIFTGFVLARKNILTVETCRNLSDLVVTVALPSLTFSKLVANLSYEDAKSIGVLSFTCVLCLCFGGIFGFILNYITPVPKVFYYGLICSGMFANIGDLPIAFIQSIPSVIFDSSMVDKGVAYICIFSFAMMFVFFNLGCANLIGLDFKNDDDDELPCDVTSEDKDAGDGEVSFSSSSSQIGNSENPGSVSAQHSASQARPRALSSASRPAASILTLETSGGVDGILHEYSQFNDAEERNAIDPLDQLSVVRTHTKQQQEKPDVDNNDTESLKTVHKKSFVEKFHLSPLLFVLRNFKRPASISVIAGLTVCLIPWLKALFVGYHNHVDYPNAPDGKPALHFIIDITSTIGNAQVPLGLTILGATLGRLEFKTVTKGLVITSLAMAFVRLVVMPIIGAALMTKFKHLGWFNDDMATFLAVLNWGLPSMTVLVYITAFFTPNTGPHVQMDCVAIILLTQYAFLIISFPILTTYTLKHILSD</sequence>
<feature type="transmembrane region" description="Helical" evidence="6">
    <location>
        <begin position="108"/>
        <end position="133"/>
    </location>
</feature>
<organism evidence="7 8">
    <name type="scientific">Saccharomycopsis crataegensis</name>
    <dbReference type="NCBI Taxonomy" id="43959"/>
    <lineage>
        <taxon>Eukaryota</taxon>
        <taxon>Fungi</taxon>
        <taxon>Dikarya</taxon>
        <taxon>Ascomycota</taxon>
        <taxon>Saccharomycotina</taxon>
        <taxon>Saccharomycetes</taxon>
        <taxon>Saccharomycopsidaceae</taxon>
        <taxon>Saccharomycopsis</taxon>
    </lineage>
</organism>
<name>A0AAV5QX13_9ASCO</name>
<keyword evidence="8" id="KW-1185">Reference proteome</keyword>
<comment type="caution">
    <text evidence="7">The sequence shown here is derived from an EMBL/GenBank/DDBJ whole genome shotgun (WGS) entry which is preliminary data.</text>
</comment>
<feature type="compositionally biased region" description="Polar residues" evidence="5">
    <location>
        <begin position="205"/>
        <end position="219"/>
    </location>
</feature>
<feature type="transmembrane region" description="Helical" evidence="6">
    <location>
        <begin position="145"/>
        <end position="165"/>
    </location>
</feature>
<evidence type="ECO:0008006" key="9">
    <source>
        <dbReference type="Google" id="ProtNLM"/>
    </source>
</evidence>
<evidence type="ECO:0000256" key="4">
    <source>
        <dbReference type="ARBA" id="ARBA00023136"/>
    </source>
</evidence>
<evidence type="ECO:0000256" key="5">
    <source>
        <dbReference type="SAM" id="MobiDB-lite"/>
    </source>
</evidence>
<dbReference type="PANTHER" id="PTHR31274">
    <property type="entry name" value="PROTEIN ECM3"/>
    <property type="match status" value="1"/>
</dbReference>
<dbReference type="InterPro" id="IPR040254">
    <property type="entry name" value="Ecm3-like"/>
</dbReference>
<feature type="transmembrane region" description="Helical" evidence="6">
    <location>
        <begin position="51"/>
        <end position="71"/>
    </location>
</feature>
<keyword evidence="4 6" id="KW-0472">Membrane</keyword>
<dbReference type="Pfam" id="PF03547">
    <property type="entry name" value="Mem_trans"/>
    <property type="match status" value="1"/>
</dbReference>
<keyword evidence="2 6" id="KW-0812">Transmembrane</keyword>
<proteinExistence type="predicted"/>
<dbReference type="EMBL" id="BTFZ01000020">
    <property type="protein sequence ID" value="GMM38660.1"/>
    <property type="molecule type" value="Genomic_DNA"/>
</dbReference>